<feature type="region of interest" description="Disordered" evidence="1">
    <location>
        <begin position="101"/>
        <end position="139"/>
    </location>
</feature>
<organism evidence="2 3">
    <name type="scientific">Endozoicomonas euniceicola</name>
    <dbReference type="NCBI Taxonomy" id="1234143"/>
    <lineage>
        <taxon>Bacteria</taxon>
        <taxon>Pseudomonadati</taxon>
        <taxon>Pseudomonadota</taxon>
        <taxon>Gammaproteobacteria</taxon>
        <taxon>Oceanospirillales</taxon>
        <taxon>Endozoicomonadaceae</taxon>
        <taxon>Endozoicomonas</taxon>
    </lineage>
</organism>
<evidence type="ECO:0000313" key="2">
    <source>
        <dbReference type="EMBL" id="UYM18759.1"/>
    </source>
</evidence>
<evidence type="ECO:0000313" key="3">
    <source>
        <dbReference type="Proteomes" id="UP001163255"/>
    </source>
</evidence>
<protein>
    <submittedName>
        <fullName evidence="2">Uncharacterized protein</fullName>
    </submittedName>
</protein>
<dbReference type="Proteomes" id="UP001163255">
    <property type="component" value="Chromosome"/>
</dbReference>
<sequence>MVRGLYSHGLPLAAFHMNDANLMKAIHLTLVALIQPDIKNGPRLCQKVRLGYRILPLIQLETGSGHNKSKKKSKPKVYQLRDIATGQEISVTVLSDIDLTIDNQEQPSENNPDWEPVNNRQSGRRGQEDDNPGCSHWSS</sequence>
<keyword evidence="3" id="KW-1185">Reference proteome</keyword>
<dbReference type="EMBL" id="CP103300">
    <property type="protein sequence ID" value="UYM18759.1"/>
    <property type="molecule type" value="Genomic_DNA"/>
</dbReference>
<proteinExistence type="predicted"/>
<reference evidence="2" key="1">
    <citation type="submission" date="2022-10" db="EMBL/GenBank/DDBJ databases">
        <title>Completed Genome Sequence of two octocoral isolated bacterium, Endozoicomonas euniceicola EF212T and Endozoicomonas gorgoniicola PS125T.</title>
        <authorList>
            <person name="Chiou Y.-J."/>
            <person name="Chen Y.-H."/>
        </authorList>
    </citation>
    <scope>NUCLEOTIDE SEQUENCE</scope>
    <source>
        <strain evidence="2">EF212</strain>
    </source>
</reference>
<accession>A0ABY6H2B0</accession>
<gene>
    <name evidence="2" type="ORF">NX720_12910</name>
</gene>
<name>A0ABY6H2B0_9GAMM</name>
<feature type="compositionally biased region" description="Polar residues" evidence="1">
    <location>
        <begin position="101"/>
        <end position="111"/>
    </location>
</feature>
<dbReference type="RefSeq" id="WP_262601504.1">
    <property type="nucleotide sequence ID" value="NZ_CP103300.1"/>
</dbReference>
<evidence type="ECO:0000256" key="1">
    <source>
        <dbReference type="SAM" id="MobiDB-lite"/>
    </source>
</evidence>